<dbReference type="Pfam" id="PF02836">
    <property type="entry name" value="Glyco_hydro_2_C"/>
    <property type="match status" value="1"/>
</dbReference>
<dbReference type="InterPro" id="IPR006103">
    <property type="entry name" value="Glyco_hydro_2_cat"/>
</dbReference>
<dbReference type="Gene3D" id="3.20.20.80">
    <property type="entry name" value="Glycosidases"/>
    <property type="match status" value="1"/>
</dbReference>
<accession>A0A9P8Y594</accession>
<dbReference type="Pfam" id="PF16353">
    <property type="entry name" value="LacZ_4"/>
    <property type="match status" value="1"/>
</dbReference>
<dbReference type="PRINTS" id="PR00132">
    <property type="entry name" value="GLHYDRLASE2"/>
</dbReference>
<keyword evidence="4" id="KW-0378">Hydrolase</keyword>
<gene>
    <name evidence="8" type="ORF">B0I36DRAFT_130134</name>
</gene>
<dbReference type="InterPro" id="IPR004199">
    <property type="entry name" value="B-gal_small/dom_5"/>
</dbReference>
<evidence type="ECO:0000313" key="8">
    <source>
        <dbReference type="EMBL" id="KAH7029280.1"/>
    </source>
</evidence>
<dbReference type="Pfam" id="PF00703">
    <property type="entry name" value="Glyco_hydro_2"/>
    <property type="match status" value="1"/>
</dbReference>
<dbReference type="RefSeq" id="XP_046011568.1">
    <property type="nucleotide sequence ID" value="XM_046148195.1"/>
</dbReference>
<evidence type="ECO:0000256" key="1">
    <source>
        <dbReference type="ARBA" id="ARBA00001412"/>
    </source>
</evidence>
<dbReference type="GO" id="GO:0030246">
    <property type="term" value="F:carbohydrate binding"/>
    <property type="evidence" value="ECO:0007669"/>
    <property type="project" value="InterPro"/>
</dbReference>
<dbReference type="SMART" id="SM01038">
    <property type="entry name" value="Bgal_small_N"/>
    <property type="match status" value="1"/>
</dbReference>
<dbReference type="EMBL" id="JAGTJQ010000006">
    <property type="protein sequence ID" value="KAH7029280.1"/>
    <property type="molecule type" value="Genomic_DNA"/>
</dbReference>
<comment type="catalytic activity">
    <reaction evidence="1">
        <text>Hydrolysis of terminal non-reducing beta-D-galactose residues in beta-D-galactosides.</text>
        <dbReference type="EC" id="3.2.1.23"/>
    </reaction>
</comment>
<dbReference type="GeneID" id="70177741"/>
<reference evidence="8" key="1">
    <citation type="journal article" date="2021" name="Nat. Commun.">
        <title>Genetic determinants of endophytism in the Arabidopsis root mycobiome.</title>
        <authorList>
            <person name="Mesny F."/>
            <person name="Miyauchi S."/>
            <person name="Thiergart T."/>
            <person name="Pickel B."/>
            <person name="Atanasova L."/>
            <person name="Karlsson M."/>
            <person name="Huettel B."/>
            <person name="Barry K.W."/>
            <person name="Haridas S."/>
            <person name="Chen C."/>
            <person name="Bauer D."/>
            <person name="Andreopoulos W."/>
            <person name="Pangilinan J."/>
            <person name="LaButti K."/>
            <person name="Riley R."/>
            <person name="Lipzen A."/>
            <person name="Clum A."/>
            <person name="Drula E."/>
            <person name="Henrissat B."/>
            <person name="Kohler A."/>
            <person name="Grigoriev I.V."/>
            <person name="Martin F.M."/>
            <person name="Hacquard S."/>
        </authorList>
    </citation>
    <scope>NUCLEOTIDE SEQUENCE</scope>
    <source>
        <strain evidence="8">MPI-CAGE-CH-0230</strain>
    </source>
</reference>
<dbReference type="InterPro" id="IPR017853">
    <property type="entry name" value="GH"/>
</dbReference>
<dbReference type="OrthoDB" id="408320at2759"/>
<evidence type="ECO:0000256" key="6">
    <source>
        <dbReference type="ARBA" id="ARBA00032230"/>
    </source>
</evidence>
<name>A0A9P8Y594_9PEZI</name>
<dbReference type="SUPFAM" id="SSF74650">
    <property type="entry name" value="Galactose mutarotase-like"/>
    <property type="match status" value="2"/>
</dbReference>
<dbReference type="Pfam" id="PF02929">
    <property type="entry name" value="Bgal_small_N"/>
    <property type="match status" value="2"/>
</dbReference>
<dbReference type="InterPro" id="IPR032312">
    <property type="entry name" value="LacZ_4"/>
</dbReference>
<feature type="domain" description="Beta galactosidase small chain/" evidence="7">
    <location>
        <begin position="758"/>
        <end position="1085"/>
    </location>
</feature>
<dbReference type="InterPro" id="IPR006104">
    <property type="entry name" value="Glyco_hydro_2_N"/>
</dbReference>
<dbReference type="Gene3D" id="2.60.40.10">
    <property type="entry name" value="Immunoglobulins"/>
    <property type="match status" value="2"/>
</dbReference>
<dbReference type="EC" id="3.2.1.23" evidence="3"/>
<dbReference type="GO" id="GO:0004565">
    <property type="term" value="F:beta-galactosidase activity"/>
    <property type="evidence" value="ECO:0007669"/>
    <property type="project" value="UniProtKB-EC"/>
</dbReference>
<dbReference type="Gene3D" id="2.70.98.10">
    <property type="match status" value="1"/>
</dbReference>
<dbReference type="PANTHER" id="PTHR46323:SF2">
    <property type="entry name" value="BETA-GALACTOSIDASE"/>
    <property type="match status" value="1"/>
</dbReference>
<proteinExistence type="inferred from homology"/>
<evidence type="ECO:0000256" key="4">
    <source>
        <dbReference type="ARBA" id="ARBA00022801"/>
    </source>
</evidence>
<dbReference type="FunFam" id="3.20.20.80:FF:000018">
    <property type="entry name" value="Beta-galactosidase"/>
    <property type="match status" value="1"/>
</dbReference>
<evidence type="ECO:0000256" key="5">
    <source>
        <dbReference type="ARBA" id="ARBA00023295"/>
    </source>
</evidence>
<dbReference type="InterPro" id="IPR036156">
    <property type="entry name" value="Beta-gal/glucu_dom_sf"/>
</dbReference>
<dbReference type="PANTHER" id="PTHR46323">
    <property type="entry name" value="BETA-GALACTOSIDASE"/>
    <property type="match status" value="1"/>
</dbReference>
<dbReference type="InterPro" id="IPR008979">
    <property type="entry name" value="Galactose-bd-like_sf"/>
</dbReference>
<evidence type="ECO:0000259" key="7">
    <source>
        <dbReference type="SMART" id="SM01038"/>
    </source>
</evidence>
<dbReference type="Pfam" id="PF02837">
    <property type="entry name" value="Glyco_hydro_2_N"/>
    <property type="match status" value="1"/>
</dbReference>
<dbReference type="GO" id="GO:0005990">
    <property type="term" value="P:lactose catabolic process"/>
    <property type="evidence" value="ECO:0007669"/>
    <property type="project" value="TreeGrafter"/>
</dbReference>
<evidence type="ECO:0000256" key="2">
    <source>
        <dbReference type="ARBA" id="ARBA00007401"/>
    </source>
</evidence>
<dbReference type="GO" id="GO:0009341">
    <property type="term" value="C:beta-galactosidase complex"/>
    <property type="evidence" value="ECO:0007669"/>
    <property type="project" value="InterPro"/>
</dbReference>
<sequence>MSFTQSHPAGQPDWNNLSVLHRNTLEPRANFYIYNSAKDALSYDVQKSKTHCLSGTWKFQHSPNPFEAPESFHERAFDASAWHDVAVPSMWQLDGFGKGPHYTNVNFPIPVNPPNVPFDTNETGSYLRTFTVPQELRDSQLRLRFEGVDAAYHVWVNGTEVGYHQGSRNPAEFDISSLVDKDGENTVAVRVYQYCDATYIEDQDQWRMSGIYRDVFLIGFPNESRIEDLFVQTILDKEYHNADLKVRVNTTGSGELKVELYDSAKSAVVASDTKSASGSQTEFSLAVENPAKWTAETPNLYHLVVSLNGSTFIAQRVGFRQVEMKDGLIKVNGKRIVFRGANRHEHHPKFGRAVPYEFMKRDLLLMKTHNINAIRTSHQPSDIRLYDLADELGFWVMDEADLECHGFESICDAALTPAERNLPFRERQLITREAAAEWTSNNPEWKEAYVDRAIQLVRRDQLHPSVVVWSLGNEAFFGQNHVAMYEYIKSYDDSRPVHYEADIHADTVDMYSRMYPGVEEIVEFAKDETKKKPLVLCEFVHAMGNGPGNIKEYIDAFYEYPTLQGGFVWEWANHGLLTKDKETGDEFFAYGGDFGDEPNDGNFIFDGVLFSDHTPNPGLVEFKKALEPVQIISQSADKITIVNRYDFIGVEHLEAQYKILDDGRPTGQAGVLELPAKLGAGETAEIALPKLTSELKGEGILHISFRQKEATASLPAGHEIAFEDVSLNGTSFPLTIAPSASSGKLDVRQASSGSRPITISTPSTTWTFSPITGQLKSWVKNGVSVLSSAPVFTTWRSPTDNDTPQDGWDWKERLLHLAQTRMVGSTAGFVSGSDANGGAFEIKVQQQFSPPVLSWRIDLDVTYTFYPSGAVSILTKGNPVGENLPRTLPRIGFTMELPPSFGAPPKAAATAAAAAAAGPQQQQQGLESVSWFGRGPGESYSDKKLSQRVGVWGARAVADLWVEYEKPQEGANRTDTRWLKLSSHSDGSSAAEQATTLTVEFRDVVAGSSSSGGSRKLFDFQASHYRVQDVDKAKHPHDLRKRRTDNVVLRLDAAHHGLGSGSCGPRTRDEYALLTKAFEFEMMLE</sequence>
<comment type="caution">
    <text evidence="8">The sequence shown here is derived from an EMBL/GenBank/DDBJ whole genome shotgun (WGS) entry which is preliminary data.</text>
</comment>
<dbReference type="InterPro" id="IPR014718">
    <property type="entry name" value="GH-type_carb-bd"/>
</dbReference>
<dbReference type="SUPFAM" id="SSF49785">
    <property type="entry name" value="Galactose-binding domain-like"/>
    <property type="match status" value="1"/>
</dbReference>
<dbReference type="InterPro" id="IPR050347">
    <property type="entry name" value="Bact_Beta-galactosidase"/>
</dbReference>
<dbReference type="Gene3D" id="2.60.120.260">
    <property type="entry name" value="Galactose-binding domain-like"/>
    <property type="match status" value="1"/>
</dbReference>
<keyword evidence="5" id="KW-0326">Glycosidase</keyword>
<evidence type="ECO:0000256" key="3">
    <source>
        <dbReference type="ARBA" id="ARBA00012756"/>
    </source>
</evidence>
<dbReference type="SUPFAM" id="SSF51445">
    <property type="entry name" value="(Trans)glycosidases"/>
    <property type="match status" value="1"/>
</dbReference>
<dbReference type="InterPro" id="IPR006101">
    <property type="entry name" value="Glyco_hydro_2"/>
</dbReference>
<dbReference type="AlphaFoldDB" id="A0A9P8Y594"/>
<protein>
    <recommendedName>
        <fullName evidence="3">beta-galactosidase</fullName>
        <ecNumber evidence="3">3.2.1.23</ecNumber>
    </recommendedName>
    <alternativeName>
        <fullName evidence="6">Lactase</fullName>
    </alternativeName>
</protein>
<dbReference type="Proteomes" id="UP000756346">
    <property type="component" value="Unassembled WGS sequence"/>
</dbReference>
<comment type="similarity">
    <text evidence="2">Belongs to the glycosyl hydrolase 2 family.</text>
</comment>
<keyword evidence="9" id="KW-1185">Reference proteome</keyword>
<evidence type="ECO:0000313" key="9">
    <source>
        <dbReference type="Proteomes" id="UP000756346"/>
    </source>
</evidence>
<organism evidence="8 9">
    <name type="scientific">Microdochium trichocladiopsis</name>
    <dbReference type="NCBI Taxonomy" id="1682393"/>
    <lineage>
        <taxon>Eukaryota</taxon>
        <taxon>Fungi</taxon>
        <taxon>Dikarya</taxon>
        <taxon>Ascomycota</taxon>
        <taxon>Pezizomycotina</taxon>
        <taxon>Sordariomycetes</taxon>
        <taxon>Xylariomycetidae</taxon>
        <taxon>Xylariales</taxon>
        <taxon>Microdochiaceae</taxon>
        <taxon>Microdochium</taxon>
    </lineage>
</organism>
<dbReference type="InterPro" id="IPR011013">
    <property type="entry name" value="Gal_mutarotase_sf_dom"/>
</dbReference>
<dbReference type="InterPro" id="IPR006102">
    <property type="entry name" value="Ig-like_GH2"/>
</dbReference>
<dbReference type="SUPFAM" id="SSF49303">
    <property type="entry name" value="beta-Galactosidase/glucuronidase domain"/>
    <property type="match status" value="2"/>
</dbReference>
<dbReference type="InterPro" id="IPR013783">
    <property type="entry name" value="Ig-like_fold"/>
</dbReference>